<comment type="pathway">
    <text evidence="1 15">Cofactor biosynthesis; adenosylcobalamin biosynthesis; adenosylcobalamin from cob(II)yrinate a,c-diamide: step 2/7.</text>
</comment>
<dbReference type="InterPro" id="IPR036451">
    <property type="entry name" value="CblAdoTrfase-like_sf"/>
</dbReference>
<dbReference type="SUPFAM" id="SSF89028">
    <property type="entry name" value="Cobalamin adenosyltransferase-like"/>
    <property type="match status" value="1"/>
</dbReference>
<evidence type="ECO:0000256" key="5">
    <source>
        <dbReference type="ARBA" id="ARBA00020963"/>
    </source>
</evidence>
<evidence type="ECO:0000256" key="11">
    <source>
        <dbReference type="ARBA" id="ARBA00033334"/>
    </source>
</evidence>
<protein>
    <recommendedName>
        <fullName evidence="5 15">Corrinoid adenosyltransferase</fullName>
        <ecNumber evidence="4 15">2.5.1.17</ecNumber>
    </recommendedName>
    <alternativeName>
        <fullName evidence="10 15">Cob(II)alamin adenosyltransferase</fullName>
    </alternativeName>
    <alternativeName>
        <fullName evidence="12 15">Cob(II)yrinic acid a,c-diamide adenosyltransferase</fullName>
    </alternativeName>
    <alternativeName>
        <fullName evidence="11 15">Cobinamide/cobalamin adenosyltransferase</fullName>
    </alternativeName>
</protein>
<evidence type="ECO:0000256" key="13">
    <source>
        <dbReference type="ARBA" id="ARBA00048555"/>
    </source>
</evidence>
<evidence type="ECO:0000313" key="18">
    <source>
        <dbReference type="Proteomes" id="UP000198853"/>
    </source>
</evidence>
<reference evidence="17 18" key="1">
    <citation type="submission" date="2016-10" db="EMBL/GenBank/DDBJ databases">
        <authorList>
            <person name="de Groot N.N."/>
        </authorList>
    </citation>
    <scope>NUCLEOTIDE SEQUENCE [LARGE SCALE GENOMIC DNA]</scope>
    <source>
        <strain evidence="17 18">DSM 21771</strain>
    </source>
</reference>
<dbReference type="Gene3D" id="1.20.1200.10">
    <property type="entry name" value="Cobalamin adenosyltransferase-like"/>
    <property type="match status" value="1"/>
</dbReference>
<comment type="catalytic activity">
    <reaction evidence="14 15">
        <text>2 cob(II)alamin + reduced [electron-transfer flavoprotein] + 2 ATP = 2 adenosylcob(III)alamin + 2 triphosphate + oxidized [electron-transfer flavoprotein] + 3 H(+)</text>
        <dbReference type="Rhea" id="RHEA:28671"/>
        <dbReference type="Rhea" id="RHEA-COMP:10685"/>
        <dbReference type="Rhea" id="RHEA-COMP:10686"/>
        <dbReference type="ChEBI" id="CHEBI:15378"/>
        <dbReference type="ChEBI" id="CHEBI:16304"/>
        <dbReference type="ChEBI" id="CHEBI:18036"/>
        <dbReference type="ChEBI" id="CHEBI:18408"/>
        <dbReference type="ChEBI" id="CHEBI:30616"/>
        <dbReference type="ChEBI" id="CHEBI:57692"/>
        <dbReference type="ChEBI" id="CHEBI:58307"/>
        <dbReference type="EC" id="2.5.1.17"/>
    </reaction>
</comment>
<evidence type="ECO:0000256" key="14">
    <source>
        <dbReference type="ARBA" id="ARBA00048692"/>
    </source>
</evidence>
<dbReference type="AlphaFoldDB" id="A0A1G8JFE4"/>
<evidence type="ECO:0000256" key="1">
    <source>
        <dbReference type="ARBA" id="ARBA00005121"/>
    </source>
</evidence>
<keyword evidence="18" id="KW-1185">Reference proteome</keyword>
<dbReference type="OrthoDB" id="9778896at2"/>
<dbReference type="EMBL" id="FNEN01000001">
    <property type="protein sequence ID" value="SDI29737.1"/>
    <property type="molecule type" value="Genomic_DNA"/>
</dbReference>
<keyword evidence="6 15" id="KW-0169">Cobalamin biosynthesis</keyword>
<evidence type="ECO:0000256" key="7">
    <source>
        <dbReference type="ARBA" id="ARBA00022679"/>
    </source>
</evidence>
<evidence type="ECO:0000256" key="10">
    <source>
        <dbReference type="ARBA" id="ARBA00031529"/>
    </source>
</evidence>
<dbReference type="GO" id="GO:0008817">
    <property type="term" value="F:corrinoid adenosyltransferase activity"/>
    <property type="evidence" value="ECO:0007669"/>
    <property type="project" value="UniProtKB-UniRule"/>
</dbReference>
<dbReference type="GO" id="GO:0005524">
    <property type="term" value="F:ATP binding"/>
    <property type="evidence" value="ECO:0007669"/>
    <property type="project" value="UniProtKB-UniRule"/>
</dbReference>
<dbReference type="PANTHER" id="PTHR12213">
    <property type="entry name" value="CORRINOID ADENOSYLTRANSFERASE"/>
    <property type="match status" value="1"/>
</dbReference>
<feature type="domain" description="Cobalamin adenosyltransferase-like" evidence="16">
    <location>
        <begin position="3"/>
        <end position="168"/>
    </location>
</feature>
<dbReference type="NCBIfam" id="TIGR00636">
    <property type="entry name" value="PduO_Nterm"/>
    <property type="match status" value="1"/>
</dbReference>
<comment type="catalytic activity">
    <reaction evidence="13 15">
        <text>2 cob(II)yrinate a,c diamide + reduced [electron-transfer flavoprotein] + 2 ATP = 2 adenosylcob(III)yrinate a,c-diamide + 2 triphosphate + oxidized [electron-transfer flavoprotein] + 3 H(+)</text>
        <dbReference type="Rhea" id="RHEA:11528"/>
        <dbReference type="Rhea" id="RHEA-COMP:10685"/>
        <dbReference type="Rhea" id="RHEA-COMP:10686"/>
        <dbReference type="ChEBI" id="CHEBI:15378"/>
        <dbReference type="ChEBI" id="CHEBI:18036"/>
        <dbReference type="ChEBI" id="CHEBI:30616"/>
        <dbReference type="ChEBI" id="CHEBI:57692"/>
        <dbReference type="ChEBI" id="CHEBI:58307"/>
        <dbReference type="ChEBI" id="CHEBI:58503"/>
        <dbReference type="ChEBI" id="CHEBI:58537"/>
        <dbReference type="EC" id="2.5.1.17"/>
    </reaction>
</comment>
<dbReference type="GO" id="GO:0009236">
    <property type="term" value="P:cobalamin biosynthetic process"/>
    <property type="evidence" value="ECO:0007669"/>
    <property type="project" value="UniProtKB-UniRule"/>
</dbReference>
<evidence type="ECO:0000256" key="15">
    <source>
        <dbReference type="RuleBase" id="RU366026"/>
    </source>
</evidence>
<keyword evidence="9 15" id="KW-0067">ATP-binding</keyword>
<keyword evidence="7 15" id="KW-0808">Transferase</keyword>
<evidence type="ECO:0000256" key="12">
    <source>
        <dbReference type="ARBA" id="ARBA00033354"/>
    </source>
</evidence>
<sequence length="192" mass="21679">MSLYTGGGDRGKTTLIGSRRAKHDPRVYALGSCDELNSFVGRARAQVLSVFEWHIMASELTMIQHELYDCGSDLATLKRGAEWKVTPHMVSRLEAWIDHYHEQAPEIRRFILPGGSVAASELHICRAVARRVERDIAALYESEDQLNPAVLTYINRLSDYFFAAARFANAQLGVDDVNYERSAIVFPAKDRY</sequence>
<dbReference type="Proteomes" id="UP000198853">
    <property type="component" value="Unassembled WGS sequence"/>
</dbReference>
<comment type="subunit">
    <text evidence="3">Homotrimer.</text>
</comment>
<accession>A0A1G8JFE4</accession>
<evidence type="ECO:0000256" key="9">
    <source>
        <dbReference type="ARBA" id="ARBA00022840"/>
    </source>
</evidence>
<dbReference type="InterPro" id="IPR029499">
    <property type="entry name" value="PduO-typ"/>
</dbReference>
<evidence type="ECO:0000256" key="4">
    <source>
        <dbReference type="ARBA" id="ARBA00012454"/>
    </source>
</evidence>
<evidence type="ECO:0000259" key="16">
    <source>
        <dbReference type="Pfam" id="PF01923"/>
    </source>
</evidence>
<name>A0A1G8JFE4_9BACI</name>
<evidence type="ECO:0000313" key="17">
    <source>
        <dbReference type="EMBL" id="SDI29737.1"/>
    </source>
</evidence>
<organism evidence="17 18">
    <name type="scientific">Natribacillus halophilus</name>
    <dbReference type="NCBI Taxonomy" id="549003"/>
    <lineage>
        <taxon>Bacteria</taxon>
        <taxon>Bacillati</taxon>
        <taxon>Bacillota</taxon>
        <taxon>Bacilli</taxon>
        <taxon>Bacillales</taxon>
        <taxon>Bacillaceae</taxon>
        <taxon>Natribacillus</taxon>
    </lineage>
</organism>
<dbReference type="InterPro" id="IPR016030">
    <property type="entry name" value="CblAdoTrfase-like"/>
</dbReference>
<comment type="similarity">
    <text evidence="2 15">Belongs to the Cob(I)alamin adenosyltransferase family.</text>
</comment>
<evidence type="ECO:0000256" key="6">
    <source>
        <dbReference type="ARBA" id="ARBA00022573"/>
    </source>
</evidence>
<evidence type="ECO:0000256" key="3">
    <source>
        <dbReference type="ARBA" id="ARBA00011233"/>
    </source>
</evidence>
<dbReference type="RefSeq" id="WP_090395675.1">
    <property type="nucleotide sequence ID" value="NZ_FNEN01000001.1"/>
</dbReference>
<keyword evidence="8 15" id="KW-0547">Nucleotide-binding</keyword>
<gene>
    <name evidence="17" type="ORF">SAMN04488123_101194</name>
</gene>
<dbReference type="UniPathway" id="UPA00148">
    <property type="reaction ID" value="UER00233"/>
</dbReference>
<dbReference type="FunFam" id="1.20.1200.10:FF:000001">
    <property type="entry name" value="Cob(I)yrinic acid a,c-diamide adenosyltransferase"/>
    <property type="match status" value="1"/>
</dbReference>
<dbReference type="PANTHER" id="PTHR12213:SF0">
    <property type="entry name" value="CORRINOID ADENOSYLTRANSFERASE MMAB"/>
    <property type="match status" value="1"/>
</dbReference>
<evidence type="ECO:0000256" key="2">
    <source>
        <dbReference type="ARBA" id="ARBA00007487"/>
    </source>
</evidence>
<dbReference type="Pfam" id="PF01923">
    <property type="entry name" value="Cob_adeno_trans"/>
    <property type="match status" value="1"/>
</dbReference>
<evidence type="ECO:0000256" key="8">
    <source>
        <dbReference type="ARBA" id="ARBA00022741"/>
    </source>
</evidence>
<proteinExistence type="inferred from homology"/>
<dbReference type="EC" id="2.5.1.17" evidence="4 15"/>